<evidence type="ECO:0000256" key="1">
    <source>
        <dbReference type="SAM" id="MobiDB-lite"/>
    </source>
</evidence>
<sequence length="87" mass="9712">MLFLGIHLRWPILVCAGRVAFAAVRLDLDQDQKVVDQSCTPVVHGPEREAQPSQGGEEYQTPQMRHGARASIQTLAAMISRRWTGWA</sequence>
<accession>A0A2W2F2A5</accession>
<comment type="caution">
    <text evidence="2">The sequence shown here is derived from an EMBL/GenBank/DDBJ whole genome shotgun (WGS) entry which is preliminary data.</text>
</comment>
<feature type="region of interest" description="Disordered" evidence="1">
    <location>
        <begin position="42"/>
        <end position="64"/>
    </location>
</feature>
<dbReference type="EMBL" id="POUD01000032">
    <property type="protein sequence ID" value="PZG19930.1"/>
    <property type="molecule type" value="Genomic_DNA"/>
</dbReference>
<dbReference type="AlphaFoldDB" id="A0A2W2F2A5"/>
<reference evidence="2 3" key="1">
    <citation type="submission" date="2018-01" db="EMBL/GenBank/DDBJ databases">
        <title>Draft genome sequence of Nonomuraea sp. KC333.</title>
        <authorList>
            <person name="Sahin N."/>
            <person name="Saygin H."/>
            <person name="Ay H."/>
        </authorList>
    </citation>
    <scope>NUCLEOTIDE SEQUENCE [LARGE SCALE GENOMIC DNA]</scope>
    <source>
        <strain evidence="2 3">KC333</strain>
    </source>
</reference>
<organism evidence="2 3">
    <name type="scientific">Nonomuraea aridisoli</name>
    <dbReference type="NCBI Taxonomy" id="2070368"/>
    <lineage>
        <taxon>Bacteria</taxon>
        <taxon>Bacillati</taxon>
        <taxon>Actinomycetota</taxon>
        <taxon>Actinomycetes</taxon>
        <taxon>Streptosporangiales</taxon>
        <taxon>Streptosporangiaceae</taxon>
        <taxon>Nonomuraea</taxon>
    </lineage>
</organism>
<gene>
    <name evidence="2" type="ORF">C1J01_10850</name>
</gene>
<protein>
    <submittedName>
        <fullName evidence="2">Uncharacterized protein</fullName>
    </submittedName>
</protein>
<keyword evidence="3" id="KW-1185">Reference proteome</keyword>
<name>A0A2W2F2A5_9ACTN</name>
<proteinExistence type="predicted"/>
<evidence type="ECO:0000313" key="2">
    <source>
        <dbReference type="EMBL" id="PZG19930.1"/>
    </source>
</evidence>
<evidence type="ECO:0000313" key="3">
    <source>
        <dbReference type="Proteomes" id="UP000249304"/>
    </source>
</evidence>
<dbReference type="Proteomes" id="UP000249304">
    <property type="component" value="Unassembled WGS sequence"/>
</dbReference>